<evidence type="ECO:0000313" key="5">
    <source>
        <dbReference type="Proteomes" id="UP000270697"/>
    </source>
</evidence>
<dbReference type="Proteomes" id="UP000270697">
    <property type="component" value="Unassembled WGS sequence"/>
</dbReference>
<dbReference type="STRING" id="455193.SAMN05421805_1011750"/>
<reference evidence="2 5" key="2">
    <citation type="submission" date="2018-10" db="EMBL/GenBank/DDBJ databases">
        <title>Sequencing the genomes of 1000 actinobacteria strains.</title>
        <authorList>
            <person name="Klenk H.-P."/>
        </authorList>
    </citation>
    <scope>NUCLEOTIDE SEQUENCE [LARGE SCALE GENOMIC DNA]</scope>
    <source>
        <strain evidence="2 5">DSM 45119</strain>
    </source>
</reference>
<feature type="transmembrane region" description="Helical" evidence="1">
    <location>
        <begin position="6"/>
        <end position="29"/>
    </location>
</feature>
<accession>A0A1I4U716</accession>
<keyword evidence="5" id="KW-1185">Reference proteome</keyword>
<organism evidence="3 4">
    <name type="scientific">Saccharopolyspora antimicrobica</name>
    <dbReference type="NCBI Taxonomy" id="455193"/>
    <lineage>
        <taxon>Bacteria</taxon>
        <taxon>Bacillati</taxon>
        <taxon>Actinomycetota</taxon>
        <taxon>Actinomycetes</taxon>
        <taxon>Pseudonocardiales</taxon>
        <taxon>Pseudonocardiaceae</taxon>
        <taxon>Saccharopolyspora</taxon>
    </lineage>
</organism>
<dbReference type="AlphaFoldDB" id="A0A1I4U716"/>
<dbReference type="EMBL" id="FOUP01000001">
    <property type="protein sequence ID" value="SFM84640.1"/>
    <property type="molecule type" value="Genomic_DNA"/>
</dbReference>
<evidence type="ECO:0000256" key="1">
    <source>
        <dbReference type="SAM" id="Phobius"/>
    </source>
</evidence>
<name>A0A1I4U716_9PSEU</name>
<dbReference type="RefSeq" id="WP_143121562.1">
    <property type="nucleotide sequence ID" value="NZ_FOUP01000001.1"/>
</dbReference>
<proteinExistence type="predicted"/>
<dbReference type="Proteomes" id="UP000199398">
    <property type="component" value="Unassembled WGS sequence"/>
</dbReference>
<protein>
    <submittedName>
        <fullName evidence="3">Uncharacterized protein</fullName>
    </submittedName>
</protein>
<feature type="transmembrane region" description="Helical" evidence="1">
    <location>
        <begin position="50"/>
        <end position="68"/>
    </location>
</feature>
<reference evidence="3 4" key="1">
    <citation type="submission" date="2016-10" db="EMBL/GenBank/DDBJ databases">
        <authorList>
            <person name="de Groot N.N."/>
        </authorList>
    </citation>
    <scope>NUCLEOTIDE SEQUENCE [LARGE SCALE GENOMIC DNA]</scope>
    <source>
        <strain evidence="3 4">CPCC 201259</strain>
    </source>
</reference>
<keyword evidence="1" id="KW-0812">Transmembrane</keyword>
<gene>
    <name evidence="2" type="ORF">ATL45_7148</name>
    <name evidence="3" type="ORF">SAMN05421805_1011750</name>
</gene>
<dbReference type="EMBL" id="RBXX01000002">
    <property type="protein sequence ID" value="RKT88709.1"/>
    <property type="molecule type" value="Genomic_DNA"/>
</dbReference>
<sequence>MIQGQVWQRFVAMSIGVVLVVPHALTVGLSAAPRRTCRPTCRSKGLSGVFNTYAIFLGMLTLITFWFLPETKSVELGGDAPARLGKPIVSVHT</sequence>
<keyword evidence="1" id="KW-0472">Membrane</keyword>
<evidence type="ECO:0000313" key="2">
    <source>
        <dbReference type="EMBL" id="RKT88709.1"/>
    </source>
</evidence>
<keyword evidence="1" id="KW-1133">Transmembrane helix</keyword>
<evidence type="ECO:0000313" key="4">
    <source>
        <dbReference type="Proteomes" id="UP000199398"/>
    </source>
</evidence>
<evidence type="ECO:0000313" key="3">
    <source>
        <dbReference type="EMBL" id="SFM84640.1"/>
    </source>
</evidence>